<keyword evidence="1" id="KW-0175">Coiled coil</keyword>
<accession>A0AAE0RQL7</accession>
<keyword evidence="3" id="KW-1185">Reference proteome</keyword>
<organism evidence="2 3">
    <name type="scientific">Potamilus streckersoni</name>
    <dbReference type="NCBI Taxonomy" id="2493646"/>
    <lineage>
        <taxon>Eukaryota</taxon>
        <taxon>Metazoa</taxon>
        <taxon>Spiralia</taxon>
        <taxon>Lophotrochozoa</taxon>
        <taxon>Mollusca</taxon>
        <taxon>Bivalvia</taxon>
        <taxon>Autobranchia</taxon>
        <taxon>Heteroconchia</taxon>
        <taxon>Palaeoheterodonta</taxon>
        <taxon>Unionida</taxon>
        <taxon>Unionoidea</taxon>
        <taxon>Unionidae</taxon>
        <taxon>Ambleminae</taxon>
        <taxon>Lampsilini</taxon>
        <taxon>Potamilus</taxon>
    </lineage>
</organism>
<protein>
    <submittedName>
        <fullName evidence="2">Uncharacterized protein</fullName>
    </submittedName>
</protein>
<dbReference type="PANTHER" id="PTHR28309">
    <property type="entry name" value="REQUIRED FOR EXCISION 1-B DOMAIN-CONTAINING PROTEIN"/>
    <property type="match status" value="1"/>
</dbReference>
<reference evidence="2" key="1">
    <citation type="journal article" date="2021" name="Genome Biol. Evol.">
        <title>A High-Quality Reference Genome for a Parasitic Bivalve with Doubly Uniparental Inheritance (Bivalvia: Unionida).</title>
        <authorList>
            <person name="Smith C.H."/>
        </authorList>
    </citation>
    <scope>NUCLEOTIDE SEQUENCE</scope>
    <source>
        <strain evidence="2">CHS0354</strain>
    </source>
</reference>
<feature type="coiled-coil region" evidence="1">
    <location>
        <begin position="119"/>
        <end position="153"/>
    </location>
</feature>
<dbReference type="PANTHER" id="PTHR28309:SF1">
    <property type="entry name" value="REQUIRED FOR EXCISION 1-B DOMAIN-CONTAINING PROTEIN"/>
    <property type="match status" value="1"/>
</dbReference>
<proteinExistence type="predicted"/>
<dbReference type="Pfam" id="PF14966">
    <property type="entry name" value="DNA_repr_REX1B"/>
    <property type="match status" value="1"/>
</dbReference>
<reference evidence="2" key="3">
    <citation type="submission" date="2023-05" db="EMBL/GenBank/DDBJ databases">
        <authorList>
            <person name="Smith C.H."/>
        </authorList>
    </citation>
    <scope>NUCLEOTIDE SEQUENCE</scope>
    <source>
        <strain evidence="2">CHS0354</strain>
        <tissue evidence="2">Mantle</tissue>
    </source>
</reference>
<comment type="caution">
    <text evidence="2">The sequence shown here is derived from an EMBL/GenBank/DDBJ whole genome shotgun (WGS) entry which is preliminary data.</text>
</comment>
<dbReference type="Proteomes" id="UP001195483">
    <property type="component" value="Unassembled WGS sequence"/>
</dbReference>
<evidence type="ECO:0000313" key="2">
    <source>
        <dbReference type="EMBL" id="KAK3577510.1"/>
    </source>
</evidence>
<evidence type="ECO:0000256" key="1">
    <source>
        <dbReference type="SAM" id="Coils"/>
    </source>
</evidence>
<dbReference type="InterPro" id="IPR039491">
    <property type="entry name" value="REX1-B"/>
</dbReference>
<reference evidence="2" key="2">
    <citation type="journal article" date="2021" name="Genome Biol. Evol.">
        <title>Developing a high-quality reference genome for a parasitic bivalve with doubly uniparental inheritance (Bivalvia: Unionida).</title>
        <authorList>
            <person name="Smith C.H."/>
        </authorList>
    </citation>
    <scope>NUCLEOTIDE SEQUENCE</scope>
    <source>
        <strain evidence="2">CHS0354</strain>
        <tissue evidence="2">Mantle</tissue>
    </source>
</reference>
<dbReference type="AlphaFoldDB" id="A0AAE0RQL7"/>
<name>A0AAE0RQL7_9BIVA</name>
<dbReference type="EMBL" id="JAEAOA010001578">
    <property type="protein sequence ID" value="KAK3577510.1"/>
    <property type="molecule type" value="Genomic_DNA"/>
</dbReference>
<sequence length="162" mass="19455">MAESIDPVTMKRMAKELLQRFFFLQDRIVETYRLFDEGFGVYLDTNPTHLYRQLVDAISDNFEKISCELIYIKTELFYSHNQKELATLVEKILYKQKIKLDLIMDLKVAERELHNHQGEESLVNKVRELKERMKGLQEEINEVLEEIKYESEDLYEDDQVER</sequence>
<evidence type="ECO:0000313" key="3">
    <source>
        <dbReference type="Proteomes" id="UP001195483"/>
    </source>
</evidence>
<gene>
    <name evidence="2" type="ORF">CHS0354_026467</name>
</gene>